<gene>
    <name evidence="1" type="ORF">HL667_15715</name>
</gene>
<dbReference type="Pfam" id="PF03692">
    <property type="entry name" value="CxxCxxCC"/>
    <property type="match status" value="1"/>
</dbReference>
<accession>A0ABX2CFI5</accession>
<dbReference type="Proteomes" id="UP000886476">
    <property type="component" value="Unassembled WGS sequence"/>
</dbReference>
<dbReference type="InterPro" id="IPR005358">
    <property type="entry name" value="Puta_zinc/iron-chelating_dom"/>
</dbReference>
<name>A0ABX2CFI5_9BRAD</name>
<proteinExistence type="predicted"/>
<sequence>MSEPMSDQLDASPCQGCGACCAYSSNWPRFTIEEDDALDLIPPELVNDRLSGMRCENDRCCALDGEIARAVSCRIYAIRPEVCRICMPGDAECAMARRKFGLPALP</sequence>
<evidence type="ECO:0000313" key="1">
    <source>
        <dbReference type="EMBL" id="NPU66450.1"/>
    </source>
</evidence>
<reference evidence="1" key="1">
    <citation type="submission" date="2020-05" db="EMBL/GenBank/DDBJ databases">
        <title>Nod-independent and nitrogen-fixing Bradyrhizobium aeschynomene sp. nov. isolated from nodules of Aeschynomene indica.</title>
        <authorList>
            <person name="Zhang Z."/>
        </authorList>
    </citation>
    <scope>NUCLEOTIDE SEQUENCE</scope>
    <source>
        <strain evidence="1">83012</strain>
    </source>
</reference>
<dbReference type="EMBL" id="JABFDN010000004">
    <property type="protein sequence ID" value="NPU66450.1"/>
    <property type="molecule type" value="Genomic_DNA"/>
</dbReference>
<evidence type="ECO:0000313" key="2">
    <source>
        <dbReference type="Proteomes" id="UP000886476"/>
    </source>
</evidence>
<keyword evidence="2" id="KW-1185">Reference proteome</keyword>
<comment type="caution">
    <text evidence="1">The sequence shown here is derived from an EMBL/GenBank/DDBJ whole genome shotgun (WGS) entry which is preliminary data.</text>
</comment>
<protein>
    <submittedName>
        <fullName evidence="1">YkgJ family cysteine cluster protein</fullName>
    </submittedName>
</protein>
<organism evidence="1 2">
    <name type="scientific">Bradyrhizobium aeschynomenes</name>
    <dbReference type="NCBI Taxonomy" id="2734909"/>
    <lineage>
        <taxon>Bacteria</taxon>
        <taxon>Pseudomonadati</taxon>
        <taxon>Pseudomonadota</taxon>
        <taxon>Alphaproteobacteria</taxon>
        <taxon>Hyphomicrobiales</taxon>
        <taxon>Nitrobacteraceae</taxon>
        <taxon>Bradyrhizobium</taxon>
    </lineage>
</organism>